<name>A0AAN9ETK0_CROPI</name>
<proteinExistence type="predicted"/>
<keyword evidence="2" id="KW-1185">Reference proteome</keyword>
<dbReference type="EMBL" id="JAYWIO010000005">
    <property type="protein sequence ID" value="KAK7260910.1"/>
    <property type="molecule type" value="Genomic_DNA"/>
</dbReference>
<evidence type="ECO:0000313" key="2">
    <source>
        <dbReference type="Proteomes" id="UP001372338"/>
    </source>
</evidence>
<reference evidence="1 2" key="1">
    <citation type="submission" date="2024-01" db="EMBL/GenBank/DDBJ databases">
        <title>The genomes of 5 underutilized Papilionoideae crops provide insights into root nodulation and disease resistanc.</title>
        <authorList>
            <person name="Yuan L."/>
        </authorList>
    </citation>
    <scope>NUCLEOTIDE SEQUENCE [LARGE SCALE GENOMIC DNA]</scope>
    <source>
        <strain evidence="1">ZHUSHIDOU_FW_LH</strain>
        <tissue evidence="1">Leaf</tissue>
    </source>
</reference>
<dbReference type="Proteomes" id="UP001372338">
    <property type="component" value="Unassembled WGS sequence"/>
</dbReference>
<evidence type="ECO:0000313" key="1">
    <source>
        <dbReference type="EMBL" id="KAK7260910.1"/>
    </source>
</evidence>
<sequence length="86" mass="9884">MLNNQILGSCDHELKSLQHKNLLKRVWVGVYTPQTRKPPSGSFWQDARLGGAYAETNRLLVCFGDNNSFKTCLRCVLKFDVIREKE</sequence>
<accession>A0AAN9ETK0</accession>
<organism evidence="1 2">
    <name type="scientific">Crotalaria pallida</name>
    <name type="common">Smooth rattlebox</name>
    <name type="synonym">Crotalaria striata</name>
    <dbReference type="NCBI Taxonomy" id="3830"/>
    <lineage>
        <taxon>Eukaryota</taxon>
        <taxon>Viridiplantae</taxon>
        <taxon>Streptophyta</taxon>
        <taxon>Embryophyta</taxon>
        <taxon>Tracheophyta</taxon>
        <taxon>Spermatophyta</taxon>
        <taxon>Magnoliopsida</taxon>
        <taxon>eudicotyledons</taxon>
        <taxon>Gunneridae</taxon>
        <taxon>Pentapetalae</taxon>
        <taxon>rosids</taxon>
        <taxon>fabids</taxon>
        <taxon>Fabales</taxon>
        <taxon>Fabaceae</taxon>
        <taxon>Papilionoideae</taxon>
        <taxon>50 kb inversion clade</taxon>
        <taxon>genistoids sensu lato</taxon>
        <taxon>core genistoids</taxon>
        <taxon>Crotalarieae</taxon>
        <taxon>Crotalaria</taxon>
    </lineage>
</organism>
<comment type="caution">
    <text evidence="1">The sequence shown here is derived from an EMBL/GenBank/DDBJ whole genome shotgun (WGS) entry which is preliminary data.</text>
</comment>
<protein>
    <submittedName>
        <fullName evidence="1">Uncharacterized protein</fullName>
    </submittedName>
</protein>
<gene>
    <name evidence="1" type="ORF">RIF29_27209</name>
</gene>
<dbReference type="AlphaFoldDB" id="A0AAN9ETK0"/>